<keyword evidence="3" id="KW-1185">Reference proteome</keyword>
<name>A0A2P6QM70_ROSCH</name>
<organism evidence="2 3">
    <name type="scientific">Rosa chinensis</name>
    <name type="common">China rose</name>
    <dbReference type="NCBI Taxonomy" id="74649"/>
    <lineage>
        <taxon>Eukaryota</taxon>
        <taxon>Viridiplantae</taxon>
        <taxon>Streptophyta</taxon>
        <taxon>Embryophyta</taxon>
        <taxon>Tracheophyta</taxon>
        <taxon>Spermatophyta</taxon>
        <taxon>Magnoliopsida</taxon>
        <taxon>eudicotyledons</taxon>
        <taxon>Gunneridae</taxon>
        <taxon>Pentapetalae</taxon>
        <taxon>rosids</taxon>
        <taxon>fabids</taxon>
        <taxon>Rosales</taxon>
        <taxon>Rosaceae</taxon>
        <taxon>Rosoideae</taxon>
        <taxon>Rosoideae incertae sedis</taxon>
        <taxon>Rosa</taxon>
    </lineage>
</organism>
<accession>A0A2P6QM70</accession>
<evidence type="ECO:0000313" key="3">
    <source>
        <dbReference type="Proteomes" id="UP000238479"/>
    </source>
</evidence>
<dbReference type="EMBL" id="PDCK01000043">
    <property type="protein sequence ID" value="PRQ35256.1"/>
    <property type="molecule type" value="Genomic_DNA"/>
</dbReference>
<feature type="region of interest" description="Disordered" evidence="1">
    <location>
        <begin position="1"/>
        <end position="28"/>
    </location>
</feature>
<evidence type="ECO:0000313" key="2">
    <source>
        <dbReference type="EMBL" id="PRQ35256.1"/>
    </source>
</evidence>
<reference evidence="2 3" key="1">
    <citation type="journal article" date="2018" name="Nat. Genet.">
        <title>The Rosa genome provides new insights in the design of modern roses.</title>
        <authorList>
            <person name="Bendahmane M."/>
        </authorList>
    </citation>
    <scope>NUCLEOTIDE SEQUENCE [LARGE SCALE GENOMIC DNA]</scope>
    <source>
        <strain evidence="3">cv. Old Blush</strain>
    </source>
</reference>
<dbReference type="Proteomes" id="UP000238479">
    <property type="component" value="Chromosome 5"/>
</dbReference>
<dbReference type="AlphaFoldDB" id="A0A2P6QM70"/>
<proteinExistence type="predicted"/>
<dbReference type="Gramene" id="PRQ35256">
    <property type="protein sequence ID" value="PRQ35256"/>
    <property type="gene ID" value="RchiOBHm_Chr5g0078021"/>
</dbReference>
<gene>
    <name evidence="2" type="ORF">RchiOBHm_Chr5g0078021</name>
</gene>
<sequence length="82" mass="9351">MEPLAQGLRRPAQHLSPEASGSDSEERERCVVRFRFQRLGQRIQRFGHGIASLEADLVLEMDKSFSTSLSPPRYPQRLSPEL</sequence>
<comment type="caution">
    <text evidence="2">The sequence shown here is derived from an EMBL/GenBank/DDBJ whole genome shotgun (WGS) entry which is preliminary data.</text>
</comment>
<protein>
    <submittedName>
        <fullName evidence="2">Uncharacterized protein</fullName>
    </submittedName>
</protein>
<evidence type="ECO:0000256" key="1">
    <source>
        <dbReference type="SAM" id="MobiDB-lite"/>
    </source>
</evidence>